<protein>
    <submittedName>
        <fullName evidence="1">Uncharacterized protein</fullName>
    </submittedName>
</protein>
<dbReference type="Gene3D" id="3.40.50.150">
    <property type="entry name" value="Vaccinia Virus protein VP39"/>
    <property type="match status" value="1"/>
</dbReference>
<dbReference type="Pfam" id="PF07021">
    <property type="entry name" value="MetW"/>
    <property type="match status" value="1"/>
</dbReference>
<organism evidence="1 2">
    <name type="scientific">Triparma retinervis</name>
    <dbReference type="NCBI Taxonomy" id="2557542"/>
    <lineage>
        <taxon>Eukaryota</taxon>
        <taxon>Sar</taxon>
        <taxon>Stramenopiles</taxon>
        <taxon>Ochrophyta</taxon>
        <taxon>Bolidophyceae</taxon>
        <taxon>Parmales</taxon>
        <taxon>Triparmaceae</taxon>
        <taxon>Triparma</taxon>
    </lineage>
</organism>
<evidence type="ECO:0000313" key="1">
    <source>
        <dbReference type="EMBL" id="GMH54920.1"/>
    </source>
</evidence>
<evidence type="ECO:0000313" key="2">
    <source>
        <dbReference type="Proteomes" id="UP001165082"/>
    </source>
</evidence>
<sequence length="190" mass="21118">MLPSPPLPPQLGIWPSSPPYPSYATACRALALHLSSLLHLTPTSSLVDVGCGYGDSLLLWREVHGVEARGVNWEEREAEVCRRRGLRCVAGSATEGEHYERGCVVVAVDCCYHWGKREWYSVMRRRGVKRVAASDFIVKEGMGWAARAGMECAGIGAGIQKGNFMTKREYLRMLEEMGYRNVEITEVPST</sequence>
<dbReference type="OrthoDB" id="61390at2759"/>
<dbReference type="Proteomes" id="UP001165082">
    <property type="component" value="Unassembled WGS sequence"/>
</dbReference>
<dbReference type="InterPro" id="IPR010743">
    <property type="entry name" value="Methionine_synth_MetW"/>
</dbReference>
<comment type="caution">
    <text evidence="1">The sequence shown here is derived from an EMBL/GenBank/DDBJ whole genome shotgun (WGS) entry which is preliminary data.</text>
</comment>
<dbReference type="EMBL" id="BRXZ01004765">
    <property type="protein sequence ID" value="GMH54920.1"/>
    <property type="molecule type" value="Genomic_DNA"/>
</dbReference>
<name>A0A9W7DUP4_9STRA</name>
<reference evidence="1" key="1">
    <citation type="submission" date="2022-07" db="EMBL/GenBank/DDBJ databases">
        <title>Genome analysis of Parmales, a sister group of diatoms, reveals the evolutionary specialization of diatoms from phago-mixotrophs to photoautotrophs.</title>
        <authorList>
            <person name="Ban H."/>
            <person name="Sato S."/>
            <person name="Yoshikawa S."/>
            <person name="Kazumasa Y."/>
            <person name="Nakamura Y."/>
            <person name="Ichinomiya M."/>
            <person name="Saitoh K."/>
            <person name="Sato N."/>
            <person name="Blanc-Mathieu R."/>
            <person name="Endo H."/>
            <person name="Kuwata A."/>
            <person name="Ogata H."/>
        </authorList>
    </citation>
    <scope>NUCLEOTIDE SEQUENCE</scope>
</reference>
<keyword evidence="2" id="KW-1185">Reference proteome</keyword>
<dbReference type="InterPro" id="IPR029063">
    <property type="entry name" value="SAM-dependent_MTases_sf"/>
</dbReference>
<gene>
    <name evidence="1" type="ORF">TrRE_jg914</name>
</gene>
<dbReference type="AlphaFoldDB" id="A0A9W7DUP4"/>
<dbReference type="SUPFAM" id="SSF53335">
    <property type="entry name" value="S-adenosyl-L-methionine-dependent methyltransferases"/>
    <property type="match status" value="1"/>
</dbReference>
<proteinExistence type="predicted"/>
<feature type="non-terminal residue" evidence="1">
    <location>
        <position position="190"/>
    </location>
</feature>
<accession>A0A9W7DUP4</accession>